<evidence type="ECO:0000313" key="4">
    <source>
        <dbReference type="Proteomes" id="UP000671914"/>
    </source>
</evidence>
<reference evidence="3" key="1">
    <citation type="submission" date="2021-03" db="EMBL/GenBank/DDBJ databases">
        <title>Agromyces archimandritus sp. nov., isolated from the cockroach Archimandrita tessellata.</title>
        <authorList>
            <person name="Guzman J."/>
            <person name="Ortuzar M."/>
            <person name="Poehlein A."/>
            <person name="Daniel R."/>
            <person name="Trujillo M."/>
            <person name="Vilcinskas A."/>
        </authorList>
    </citation>
    <scope>NUCLEOTIDE SEQUENCE</scope>
    <source>
        <strain evidence="3">G127AT</strain>
    </source>
</reference>
<evidence type="ECO:0000256" key="1">
    <source>
        <dbReference type="SAM" id="MobiDB-lite"/>
    </source>
</evidence>
<keyword evidence="2" id="KW-0472">Membrane</keyword>
<dbReference type="Proteomes" id="UP000671914">
    <property type="component" value="Chromosome"/>
</dbReference>
<protein>
    <submittedName>
        <fullName evidence="3">Uncharacterized protein</fullName>
    </submittedName>
</protein>
<keyword evidence="2" id="KW-0812">Transmembrane</keyword>
<accession>A0A975IP11</accession>
<feature type="transmembrane region" description="Helical" evidence="2">
    <location>
        <begin position="6"/>
        <end position="27"/>
    </location>
</feature>
<name>A0A975IP11_9MICO</name>
<organism evidence="3 4">
    <name type="scientific">Agromyces archimandritae</name>
    <dbReference type="NCBI Taxonomy" id="2781962"/>
    <lineage>
        <taxon>Bacteria</taxon>
        <taxon>Bacillati</taxon>
        <taxon>Actinomycetota</taxon>
        <taxon>Actinomycetes</taxon>
        <taxon>Micrococcales</taxon>
        <taxon>Microbacteriaceae</taxon>
        <taxon>Agromyces</taxon>
    </lineage>
</organism>
<sequence length="154" mass="15909">MDHIIAAAVLAAAGALVVIVSLTAGGVTPDGRIRAVIARAESARLPVTSKELGDRIGARIRRQNRLALWSLAATIPLSIPVILAAGGGSRLLMFLPGYLVMAGWSIGLSVAAVATRFRVDPGEPRVARVVRPTRRGSPASSAPRAATTPTRSSS</sequence>
<feature type="transmembrane region" description="Helical" evidence="2">
    <location>
        <begin position="91"/>
        <end position="115"/>
    </location>
</feature>
<evidence type="ECO:0000256" key="2">
    <source>
        <dbReference type="SAM" id="Phobius"/>
    </source>
</evidence>
<dbReference type="RefSeq" id="WP_210896088.1">
    <property type="nucleotide sequence ID" value="NZ_CP071696.1"/>
</dbReference>
<evidence type="ECO:0000313" key="3">
    <source>
        <dbReference type="EMBL" id="QTX03471.1"/>
    </source>
</evidence>
<keyword evidence="4" id="KW-1185">Reference proteome</keyword>
<gene>
    <name evidence="3" type="ORF">G127AT_08865</name>
</gene>
<feature type="region of interest" description="Disordered" evidence="1">
    <location>
        <begin position="128"/>
        <end position="154"/>
    </location>
</feature>
<keyword evidence="2" id="KW-1133">Transmembrane helix</keyword>
<proteinExistence type="predicted"/>
<dbReference type="KEGG" id="aarc:G127AT_08865"/>
<dbReference type="AlphaFoldDB" id="A0A975IP11"/>
<dbReference type="EMBL" id="CP071696">
    <property type="protein sequence ID" value="QTX03471.1"/>
    <property type="molecule type" value="Genomic_DNA"/>
</dbReference>
<feature type="transmembrane region" description="Helical" evidence="2">
    <location>
        <begin position="66"/>
        <end position="85"/>
    </location>
</feature>